<name>A0A5B7DQB6_PORTR</name>
<protein>
    <submittedName>
        <fullName evidence="1">Uncharacterized protein</fullName>
    </submittedName>
</protein>
<keyword evidence="2" id="KW-1185">Reference proteome</keyword>
<dbReference type="AlphaFoldDB" id="A0A5B7DQB6"/>
<dbReference type="Proteomes" id="UP000324222">
    <property type="component" value="Unassembled WGS sequence"/>
</dbReference>
<organism evidence="1 2">
    <name type="scientific">Portunus trituberculatus</name>
    <name type="common">Swimming crab</name>
    <name type="synonym">Neptunus trituberculatus</name>
    <dbReference type="NCBI Taxonomy" id="210409"/>
    <lineage>
        <taxon>Eukaryota</taxon>
        <taxon>Metazoa</taxon>
        <taxon>Ecdysozoa</taxon>
        <taxon>Arthropoda</taxon>
        <taxon>Crustacea</taxon>
        <taxon>Multicrustacea</taxon>
        <taxon>Malacostraca</taxon>
        <taxon>Eumalacostraca</taxon>
        <taxon>Eucarida</taxon>
        <taxon>Decapoda</taxon>
        <taxon>Pleocyemata</taxon>
        <taxon>Brachyura</taxon>
        <taxon>Eubrachyura</taxon>
        <taxon>Portunoidea</taxon>
        <taxon>Portunidae</taxon>
        <taxon>Portuninae</taxon>
        <taxon>Portunus</taxon>
    </lineage>
</organism>
<gene>
    <name evidence="1" type="ORF">E2C01_016909</name>
</gene>
<evidence type="ECO:0000313" key="2">
    <source>
        <dbReference type="Proteomes" id="UP000324222"/>
    </source>
</evidence>
<reference evidence="1 2" key="1">
    <citation type="submission" date="2019-05" db="EMBL/GenBank/DDBJ databases">
        <title>Another draft genome of Portunus trituberculatus and its Hox gene families provides insights of decapod evolution.</title>
        <authorList>
            <person name="Jeong J.-H."/>
            <person name="Song I."/>
            <person name="Kim S."/>
            <person name="Choi T."/>
            <person name="Kim D."/>
            <person name="Ryu S."/>
            <person name="Kim W."/>
        </authorList>
    </citation>
    <scope>NUCLEOTIDE SEQUENCE [LARGE SCALE GENOMIC DNA]</scope>
    <source>
        <tissue evidence="1">Muscle</tissue>
    </source>
</reference>
<sequence>MMPCRSDAITAALLTLGRGMRGGSLEPAGEYDETVRRRTGICDVTTQLRTHPGKGHPGRLLAAAVPNPRQAHSTRQTHYNSNY</sequence>
<evidence type="ECO:0000313" key="1">
    <source>
        <dbReference type="EMBL" id="MPC23842.1"/>
    </source>
</evidence>
<proteinExistence type="predicted"/>
<comment type="caution">
    <text evidence="1">The sequence shown here is derived from an EMBL/GenBank/DDBJ whole genome shotgun (WGS) entry which is preliminary data.</text>
</comment>
<dbReference type="EMBL" id="VSRR010001259">
    <property type="protein sequence ID" value="MPC23842.1"/>
    <property type="molecule type" value="Genomic_DNA"/>
</dbReference>
<accession>A0A5B7DQB6</accession>